<dbReference type="Gene3D" id="3.40.50.300">
    <property type="entry name" value="P-loop containing nucleotide triphosphate hydrolases"/>
    <property type="match status" value="1"/>
</dbReference>
<organism evidence="4 5">
    <name type="scientific">Haloplanus aerogenes</name>
    <dbReference type="NCBI Taxonomy" id="660522"/>
    <lineage>
        <taxon>Archaea</taxon>
        <taxon>Methanobacteriati</taxon>
        <taxon>Methanobacteriota</taxon>
        <taxon>Stenosarchaea group</taxon>
        <taxon>Halobacteria</taxon>
        <taxon>Halobacteriales</taxon>
        <taxon>Haloferacaceae</taxon>
        <taxon>Haloplanus</taxon>
    </lineage>
</organism>
<dbReference type="PANTHER" id="PTHR21343:SF8">
    <property type="entry name" value="DRTGG DOMAIN-CONTAINING PROTEIN"/>
    <property type="match status" value="1"/>
</dbReference>
<evidence type="ECO:0000313" key="5">
    <source>
        <dbReference type="Proteomes" id="UP000277326"/>
    </source>
</evidence>
<dbReference type="Pfam" id="PF13500">
    <property type="entry name" value="AAA_26"/>
    <property type="match status" value="1"/>
</dbReference>
<dbReference type="OrthoDB" id="50320at2157"/>
<name>A0A3M0DSX7_9EURY</name>
<protein>
    <submittedName>
        <fullName evidence="3">Phosphotransacetylase family protein</fullName>
    </submittedName>
</protein>
<dbReference type="Proteomes" id="UP000282007">
    <property type="component" value="Chromosome"/>
</dbReference>
<evidence type="ECO:0000313" key="4">
    <source>
        <dbReference type="EMBL" id="RMB25224.1"/>
    </source>
</evidence>
<dbReference type="GeneID" id="38471420"/>
<dbReference type="PANTHER" id="PTHR21343">
    <property type="entry name" value="DETHIOBIOTIN SYNTHETASE"/>
    <property type="match status" value="1"/>
</dbReference>
<dbReference type="Proteomes" id="UP000277326">
    <property type="component" value="Unassembled WGS sequence"/>
</dbReference>
<keyword evidence="1" id="KW-0315">Glutamine amidotransferase</keyword>
<sequence length="368" mass="38920">MSTLLVTATGESTGKTAIAIALGRHAQAQGRSVGYMKPKGTRLQSHVGKTLDRDPMLARELLGTDDEMHEMEPIVYSPTFVRSAMEGREQPAELRERVREGFDAISEGRDFVVVEGGGRLTTGGVVDLTDAEVADLLDAEVVLIADYGSPSDVDDTLAAARRLGDRLVGVIFNRVAEAAYDEVENVVAPFLERKGIPVVGVLPRDPDLAGVTVAELADELGVEVLTDVPTDGVVERFLVGAMSGEEALRFFRRTKDAAVITGGDRTDIHTAALEAPGIKCLVVTGGRRPPGTILGKAAEKGVPVLLTNADTLSTLERAEDVIRGGRTRDEHTVDVMGSLLTDHADVDALIDGANGDAGDTDADADADE</sequence>
<evidence type="ECO:0000313" key="6">
    <source>
        <dbReference type="Proteomes" id="UP000282007"/>
    </source>
</evidence>
<dbReference type="InterPro" id="IPR028979">
    <property type="entry name" value="Ser_kin/Pase_Hpr-like_N_sf"/>
</dbReference>
<dbReference type="RefSeq" id="WP_121919049.1">
    <property type="nucleotide sequence ID" value="NZ_CP034145.1"/>
</dbReference>
<dbReference type="InterPro" id="IPR027417">
    <property type="entry name" value="P-loop_NTPase"/>
</dbReference>
<evidence type="ECO:0000313" key="3">
    <source>
        <dbReference type="EMBL" id="AZH25511.1"/>
    </source>
</evidence>
<dbReference type="SUPFAM" id="SSF75138">
    <property type="entry name" value="HprK N-terminal domain-like"/>
    <property type="match status" value="1"/>
</dbReference>
<feature type="domain" description="DRTGG" evidence="2">
    <location>
        <begin position="215"/>
        <end position="319"/>
    </location>
</feature>
<evidence type="ECO:0000256" key="1">
    <source>
        <dbReference type="ARBA" id="ARBA00022962"/>
    </source>
</evidence>
<dbReference type="Gene3D" id="3.40.1390.20">
    <property type="entry name" value="HprK N-terminal domain-like"/>
    <property type="match status" value="1"/>
</dbReference>
<dbReference type="EMBL" id="REFS01000001">
    <property type="protein sequence ID" value="RMB25224.1"/>
    <property type="molecule type" value="Genomic_DNA"/>
</dbReference>
<dbReference type="AlphaFoldDB" id="A0A3M0DSX7"/>
<evidence type="ECO:0000259" key="2">
    <source>
        <dbReference type="Pfam" id="PF07085"/>
    </source>
</evidence>
<dbReference type="InterPro" id="IPR010766">
    <property type="entry name" value="DRTGG"/>
</dbReference>
<gene>
    <name evidence="4" type="ORF">ATH50_0308</name>
    <name evidence="3" type="ORF">DU502_09000</name>
</gene>
<accession>A0A3M0DSX7</accession>
<dbReference type="EMBL" id="CP034145">
    <property type="protein sequence ID" value="AZH25511.1"/>
    <property type="molecule type" value="Genomic_DNA"/>
</dbReference>
<reference evidence="3 6" key="2">
    <citation type="submission" date="2018-07" db="EMBL/GenBank/DDBJ databases">
        <title>Genome sequences of Haloplanus aerogenes JCM 16430T.</title>
        <authorList>
            <person name="Kim Y.B."/>
            <person name="Roh S.W."/>
        </authorList>
    </citation>
    <scope>NUCLEOTIDE SEQUENCE [LARGE SCALE GENOMIC DNA]</scope>
    <source>
        <strain evidence="3 6">JCM 16430</strain>
    </source>
</reference>
<dbReference type="KEGG" id="haer:DU502_09000"/>
<reference evidence="4 5" key="1">
    <citation type="journal article" date="2015" name="Stand. Genomic Sci.">
        <title>Genomic Encyclopedia of Bacterial and Archaeal Type Strains, Phase III: the genomes of soil and plant-associated and newly described type strains.</title>
        <authorList>
            <person name="Whitman W.B."/>
            <person name="Woyke T."/>
            <person name="Klenk H.P."/>
            <person name="Zhou Y."/>
            <person name="Lilburn T.G."/>
            <person name="Beck B.J."/>
            <person name="De Vos P."/>
            <person name="Vandamme P."/>
            <person name="Eisen J.A."/>
            <person name="Garrity G."/>
            <person name="Hugenholtz P."/>
            <person name="Kyrpides N.C."/>
        </authorList>
    </citation>
    <scope>NUCLEOTIDE SEQUENCE [LARGE SCALE GENOMIC DNA]</scope>
    <source>
        <strain evidence="4 5">CGMCC 1.10124</strain>
    </source>
</reference>
<dbReference type="CDD" id="cd03109">
    <property type="entry name" value="DTBS"/>
    <property type="match status" value="1"/>
</dbReference>
<dbReference type="Pfam" id="PF07085">
    <property type="entry name" value="DRTGG"/>
    <property type="match status" value="1"/>
</dbReference>
<dbReference type="SUPFAM" id="SSF52540">
    <property type="entry name" value="P-loop containing nucleoside triphosphate hydrolases"/>
    <property type="match status" value="1"/>
</dbReference>
<reference evidence="4" key="3">
    <citation type="submission" date="2018-10" db="EMBL/GenBank/DDBJ databases">
        <authorList>
            <person name="Whitman W."/>
            <person name="Huntemann M."/>
            <person name="Clum A."/>
            <person name="Pillay M."/>
            <person name="Palaniappan K."/>
            <person name="Varghese N."/>
            <person name="Mikhailova N."/>
            <person name="Stamatis D."/>
            <person name="Reddy T."/>
            <person name="Daum C."/>
            <person name="Shapiro N."/>
            <person name="Ivanova N."/>
            <person name="Kyrpides N."/>
            <person name="Woyke T."/>
        </authorList>
    </citation>
    <scope>NUCLEOTIDE SEQUENCE</scope>
    <source>
        <strain evidence="4">CGMCC 1.10124</strain>
    </source>
</reference>
<proteinExistence type="predicted"/>
<keyword evidence="6" id="KW-1185">Reference proteome</keyword>